<dbReference type="GO" id="GO:0051965">
    <property type="term" value="P:positive regulation of synapse assembly"/>
    <property type="evidence" value="ECO:0007669"/>
    <property type="project" value="TreeGrafter"/>
</dbReference>
<evidence type="ECO:0000256" key="7">
    <source>
        <dbReference type="ARBA" id="ARBA00022989"/>
    </source>
</evidence>
<gene>
    <name evidence="11" type="ORF">JOQ06_006015</name>
</gene>
<dbReference type="PANTHER" id="PTHR14139:SF4">
    <property type="entry name" value="CALSYNTENIN-1"/>
    <property type="match status" value="1"/>
</dbReference>
<keyword evidence="4" id="KW-0677">Repeat</keyword>
<organism evidence="11 12">
    <name type="scientific">Pogonophryne albipinna</name>
    <dbReference type="NCBI Taxonomy" id="1090488"/>
    <lineage>
        <taxon>Eukaryota</taxon>
        <taxon>Metazoa</taxon>
        <taxon>Chordata</taxon>
        <taxon>Craniata</taxon>
        <taxon>Vertebrata</taxon>
        <taxon>Euteleostomi</taxon>
        <taxon>Actinopterygii</taxon>
        <taxon>Neopterygii</taxon>
        <taxon>Teleostei</taxon>
        <taxon>Neoteleostei</taxon>
        <taxon>Acanthomorphata</taxon>
        <taxon>Eupercaria</taxon>
        <taxon>Perciformes</taxon>
        <taxon>Notothenioidei</taxon>
        <taxon>Pogonophryne</taxon>
    </lineage>
</organism>
<keyword evidence="5" id="KW-0106">Calcium</keyword>
<evidence type="ECO:0000256" key="8">
    <source>
        <dbReference type="ARBA" id="ARBA00023136"/>
    </source>
</evidence>
<reference evidence="11" key="1">
    <citation type="submission" date="2022-11" db="EMBL/GenBank/DDBJ databases">
        <title>Chromosome-level genome of Pogonophryne albipinna.</title>
        <authorList>
            <person name="Jo E."/>
        </authorList>
    </citation>
    <scope>NUCLEOTIDE SEQUENCE</scope>
    <source>
        <strain evidence="11">SGF0006</strain>
        <tissue evidence="11">Muscle</tissue>
    </source>
</reference>
<accession>A0AAD6BET5</accession>
<keyword evidence="9" id="KW-0325">Glycoprotein</keyword>
<proteinExistence type="predicted"/>
<dbReference type="Proteomes" id="UP001219934">
    <property type="component" value="Unassembled WGS sequence"/>
</dbReference>
<keyword evidence="7" id="KW-1133">Transmembrane helix</keyword>
<dbReference type="InterPro" id="IPR045588">
    <property type="entry name" value="CLSTN_C"/>
</dbReference>
<dbReference type="Pfam" id="PF19699">
    <property type="entry name" value="CLSTN_C"/>
    <property type="match status" value="1"/>
</dbReference>
<name>A0AAD6BET5_9TELE</name>
<comment type="subcellular location">
    <subcellularLocation>
        <location evidence="1">Membrane</location>
        <topology evidence="1">Single-pass type I membrane protein</topology>
    </subcellularLocation>
</comment>
<comment type="caution">
    <text evidence="11">The sequence shown here is derived from an EMBL/GenBank/DDBJ whole genome shotgun (WGS) entry which is preliminary data.</text>
</comment>
<evidence type="ECO:0000259" key="10">
    <source>
        <dbReference type="Pfam" id="PF19699"/>
    </source>
</evidence>
<evidence type="ECO:0000256" key="3">
    <source>
        <dbReference type="ARBA" id="ARBA00022729"/>
    </source>
</evidence>
<dbReference type="GO" id="GO:0007155">
    <property type="term" value="P:cell adhesion"/>
    <property type="evidence" value="ECO:0007669"/>
    <property type="project" value="UniProtKB-KW"/>
</dbReference>
<protein>
    <recommendedName>
        <fullName evidence="10">Calsyntenin C-terminal domain-containing protein</fullName>
    </recommendedName>
</protein>
<feature type="domain" description="Calsyntenin C-terminal" evidence="10">
    <location>
        <begin position="1"/>
        <end position="105"/>
    </location>
</feature>
<dbReference type="PANTHER" id="PTHR14139">
    <property type="entry name" value="CALSYNTENIN"/>
    <property type="match status" value="1"/>
</dbReference>
<dbReference type="GO" id="GO:0009986">
    <property type="term" value="C:cell surface"/>
    <property type="evidence" value="ECO:0007669"/>
    <property type="project" value="TreeGrafter"/>
</dbReference>
<evidence type="ECO:0000256" key="1">
    <source>
        <dbReference type="ARBA" id="ARBA00004479"/>
    </source>
</evidence>
<evidence type="ECO:0000256" key="4">
    <source>
        <dbReference type="ARBA" id="ARBA00022737"/>
    </source>
</evidence>
<dbReference type="GO" id="GO:0045211">
    <property type="term" value="C:postsynaptic membrane"/>
    <property type="evidence" value="ECO:0007669"/>
    <property type="project" value="TreeGrafter"/>
</dbReference>
<dbReference type="EMBL" id="JAPTMU010000005">
    <property type="protein sequence ID" value="KAJ4943515.1"/>
    <property type="molecule type" value="Genomic_DNA"/>
</dbReference>
<evidence type="ECO:0000256" key="2">
    <source>
        <dbReference type="ARBA" id="ARBA00022692"/>
    </source>
</evidence>
<dbReference type="GO" id="GO:0050806">
    <property type="term" value="P:positive regulation of synaptic transmission"/>
    <property type="evidence" value="ECO:0007669"/>
    <property type="project" value="TreeGrafter"/>
</dbReference>
<keyword evidence="2" id="KW-0812">Transmembrane</keyword>
<evidence type="ECO:0000313" key="11">
    <source>
        <dbReference type="EMBL" id="KAJ4943515.1"/>
    </source>
</evidence>
<keyword evidence="12" id="KW-1185">Reference proteome</keyword>
<keyword evidence="6" id="KW-0130">Cell adhesion</keyword>
<evidence type="ECO:0000256" key="9">
    <source>
        <dbReference type="ARBA" id="ARBA00023180"/>
    </source>
</evidence>
<sequence length="140" mass="15855">MSQLQQHSLEMSSSNLGLVITGVNTMANYEQVLHLIRNSNWSASELNGRYISNDFKVEVNVIHTANPVEQANNAMVQPNFINPVHHASLDLSGHNLVNAHQASGTATWETLGFRIQYRTFLPLSFALYKQHCFHRFIYLS</sequence>
<keyword evidence="8" id="KW-0472">Membrane</keyword>
<keyword evidence="3" id="KW-0732">Signal</keyword>
<evidence type="ECO:0000256" key="6">
    <source>
        <dbReference type="ARBA" id="ARBA00022889"/>
    </source>
</evidence>
<dbReference type="AlphaFoldDB" id="A0AAD6BET5"/>
<evidence type="ECO:0000313" key="12">
    <source>
        <dbReference type="Proteomes" id="UP001219934"/>
    </source>
</evidence>
<evidence type="ECO:0000256" key="5">
    <source>
        <dbReference type="ARBA" id="ARBA00022837"/>
    </source>
</evidence>